<dbReference type="OrthoDB" id="7697409at2759"/>
<dbReference type="OMA" id="NINERHE"/>
<proteinExistence type="predicted"/>
<reference evidence="2" key="1">
    <citation type="submission" date="2017-05" db="UniProtKB">
        <authorList>
            <consortium name="EnsemblMetazoa"/>
        </authorList>
    </citation>
    <scope>IDENTIFICATION</scope>
</reference>
<dbReference type="Pfam" id="PF00078">
    <property type="entry name" value="RVT_1"/>
    <property type="match status" value="1"/>
</dbReference>
<dbReference type="AlphaFoldDB" id="A0A1X7T5E1"/>
<feature type="domain" description="Reverse transcriptase" evidence="1">
    <location>
        <begin position="1"/>
        <end position="211"/>
    </location>
</feature>
<evidence type="ECO:0000259" key="1">
    <source>
        <dbReference type="PROSITE" id="PS50878"/>
    </source>
</evidence>
<sequence>MVLCQRDTKKGSAVDNFRPISCLPVLWKLLTGVLADELYDHLDINDILQIEHKGCRSGSRGTMDQLLIDKLVLRDSQRRHTNLSMAWIDYKKAFDMVPQSWLLECLELVGCAGNVRRFIERSMCKWKCQLSARGEVLLDVVITRGIFQGDSLSPLLFVVCLIPLSLVLHMGKAGYELQDKIVKINHLLYMDDLKLFGKTQDQIESLAQFRL</sequence>
<dbReference type="PROSITE" id="PS50878">
    <property type="entry name" value="RT_POL"/>
    <property type="match status" value="1"/>
</dbReference>
<evidence type="ECO:0000313" key="2">
    <source>
        <dbReference type="EnsemblMetazoa" id="Aqu2.1.09600_001"/>
    </source>
</evidence>
<protein>
    <recommendedName>
        <fullName evidence="1">Reverse transcriptase domain-containing protein</fullName>
    </recommendedName>
</protein>
<dbReference type="CDD" id="cd01650">
    <property type="entry name" value="RT_nLTR_like"/>
    <property type="match status" value="1"/>
</dbReference>
<dbReference type="eggNOG" id="KOG1075">
    <property type="taxonomic scope" value="Eukaryota"/>
</dbReference>
<accession>A0A1X7T5E1</accession>
<dbReference type="SUPFAM" id="SSF56672">
    <property type="entry name" value="DNA/RNA polymerases"/>
    <property type="match status" value="1"/>
</dbReference>
<dbReference type="InterPro" id="IPR043502">
    <property type="entry name" value="DNA/RNA_pol_sf"/>
</dbReference>
<dbReference type="PANTHER" id="PTHR35450">
    <property type="entry name" value="REVERSE TRANSCRIPTASE DOMAIN-CONTAINING PROTEIN"/>
    <property type="match status" value="1"/>
</dbReference>
<name>A0A1X7T5E1_AMPQE</name>
<dbReference type="PANTHER" id="PTHR35450:SF2">
    <property type="entry name" value="REVERSE TRANSCRIPTASE DOMAIN-CONTAINING PROTEIN"/>
    <property type="match status" value="1"/>
</dbReference>
<dbReference type="InterPro" id="IPR000477">
    <property type="entry name" value="RT_dom"/>
</dbReference>
<dbReference type="InParanoid" id="A0A1X7T5E1"/>
<organism evidence="2">
    <name type="scientific">Amphimedon queenslandica</name>
    <name type="common">Sponge</name>
    <dbReference type="NCBI Taxonomy" id="400682"/>
    <lineage>
        <taxon>Eukaryota</taxon>
        <taxon>Metazoa</taxon>
        <taxon>Porifera</taxon>
        <taxon>Demospongiae</taxon>
        <taxon>Heteroscleromorpha</taxon>
        <taxon>Haplosclerida</taxon>
        <taxon>Niphatidae</taxon>
        <taxon>Amphimedon</taxon>
    </lineage>
</organism>
<dbReference type="EnsemblMetazoa" id="Aqu2.1.09600_001">
    <property type="protein sequence ID" value="Aqu2.1.09600_001"/>
    <property type="gene ID" value="Aqu2.1.09600"/>
</dbReference>